<dbReference type="Proteomes" id="UP000215244">
    <property type="component" value="Chromosome"/>
</dbReference>
<keyword evidence="2" id="KW-1185">Reference proteome</keyword>
<organism evidence="1 2">
    <name type="scientific">Maribacter cobaltidurans</name>
    <dbReference type="NCBI Taxonomy" id="1178778"/>
    <lineage>
        <taxon>Bacteria</taxon>
        <taxon>Pseudomonadati</taxon>
        <taxon>Bacteroidota</taxon>
        <taxon>Flavobacteriia</taxon>
        <taxon>Flavobacteriales</taxon>
        <taxon>Flavobacteriaceae</taxon>
        <taxon>Maribacter</taxon>
    </lineage>
</organism>
<dbReference type="Pfam" id="PF04306">
    <property type="entry name" value="DUF456"/>
    <property type="match status" value="1"/>
</dbReference>
<dbReference type="RefSeq" id="WP_094996279.1">
    <property type="nucleotide sequence ID" value="NZ_BMJL01000001.1"/>
</dbReference>
<dbReference type="AlphaFoldDB" id="A0A223V2N1"/>
<sequence length="171" mass="18552">MDIVLLVIGFVFMLIGILGSFLPVLPGPPLSWIGLLLLYLTKAIPNNWWILGTTLAIALIVFGLDYIIPAMGTKKFGGTRAGVIGTTVGLLVALVFPFFGPFGIVIWPFIGALVGELLNKADKKTATRAAFGSFLGFLTGTFLKFLVAIVYLGLFIATAWEYRLALFPYFD</sequence>
<dbReference type="OrthoDB" id="9808460at2"/>
<protein>
    <submittedName>
        <fullName evidence="1">Uncharacterized protein</fullName>
    </submittedName>
</protein>
<dbReference type="PANTHER" id="PTHR39165">
    <property type="entry name" value="IG HYPOTHETICAL 17883"/>
    <property type="match status" value="1"/>
</dbReference>
<accession>A0A223V2N1</accession>
<dbReference type="EMBL" id="CP022957">
    <property type="protein sequence ID" value="ASV29655.1"/>
    <property type="molecule type" value="Genomic_DNA"/>
</dbReference>
<dbReference type="KEGG" id="marb:CJ263_05180"/>
<name>A0A223V2N1_9FLAO</name>
<evidence type="ECO:0000313" key="2">
    <source>
        <dbReference type="Proteomes" id="UP000215244"/>
    </source>
</evidence>
<dbReference type="PANTHER" id="PTHR39165:SF1">
    <property type="entry name" value="DUF456 DOMAIN-CONTAINING PROTEIN"/>
    <property type="match status" value="1"/>
</dbReference>
<evidence type="ECO:0000313" key="1">
    <source>
        <dbReference type="EMBL" id="ASV29655.1"/>
    </source>
</evidence>
<gene>
    <name evidence="1" type="ORF">CJ263_05180</name>
</gene>
<reference evidence="1 2" key="1">
    <citation type="submission" date="2017-08" db="EMBL/GenBank/DDBJ databases">
        <title>The complete genome sequence of Maribacter sp. B1, isolated from deep-sea sediment.</title>
        <authorList>
            <person name="Wu Y.-H."/>
            <person name="Cheng H."/>
            <person name="Xu X.-W."/>
        </authorList>
    </citation>
    <scope>NUCLEOTIDE SEQUENCE [LARGE SCALE GENOMIC DNA]</scope>
    <source>
        <strain evidence="1 2">B1</strain>
    </source>
</reference>
<dbReference type="InterPro" id="IPR007403">
    <property type="entry name" value="DUF456"/>
</dbReference>
<proteinExistence type="predicted"/>